<keyword evidence="2" id="KW-1185">Reference proteome</keyword>
<gene>
    <name evidence="1" type="ORF">E1263_00925</name>
</gene>
<name>A0A4R4ZWJ5_9ACTN</name>
<evidence type="ECO:0008006" key="3">
    <source>
        <dbReference type="Google" id="ProtNLM"/>
    </source>
</evidence>
<dbReference type="EMBL" id="SMKX01000002">
    <property type="protein sequence ID" value="TDD63305.1"/>
    <property type="molecule type" value="Genomic_DNA"/>
</dbReference>
<organism evidence="1 2">
    <name type="scientific">Kribbella antibiotica</name>
    <dbReference type="NCBI Taxonomy" id="190195"/>
    <lineage>
        <taxon>Bacteria</taxon>
        <taxon>Bacillati</taxon>
        <taxon>Actinomycetota</taxon>
        <taxon>Actinomycetes</taxon>
        <taxon>Propionibacteriales</taxon>
        <taxon>Kribbellaceae</taxon>
        <taxon>Kribbella</taxon>
    </lineage>
</organism>
<dbReference type="Proteomes" id="UP000295124">
    <property type="component" value="Unassembled WGS sequence"/>
</dbReference>
<protein>
    <recommendedName>
        <fullName evidence="3">Nucleotidyl transferase AbiEii/AbiGii toxin family protein</fullName>
    </recommendedName>
</protein>
<dbReference type="InterPro" id="IPR014942">
    <property type="entry name" value="AbiEii"/>
</dbReference>
<comment type="caution">
    <text evidence="1">The sequence shown here is derived from an EMBL/GenBank/DDBJ whole genome shotgun (WGS) entry which is preliminary data.</text>
</comment>
<sequence length="454" mass="51291">MVTVAAQGTFSQVEQLGREWADKFYRRPVRVKIEAAPWNDGVPVDEAEAVDGRYFEHHVKLLLPDEQLDPLTTLLAPHHAHLSRNARRQRPDGKHERFVTQRCHQAGRNSSKPRLEALVAALREAGYEILEIEEEYVVLDSHEDLDTGWLEEDVEASPIPSGYPATYLPMTPAAGVQQRRTFDPALKQYDNAFRPGQPTFAQPERGDQWRSLRRTAIDHLLLLIATSTLADHLVLRGSITLQHWYGDQAREPGDLDFVVIPAGIGVDSTEGRGLLEDVIAAVAANPGPGFKANEVARDELWTYDDRLPGRRLVFPYEHDGLTGTVQLDFVYNEDLPIDPERLSIGGASLLTVSPELSLAWKLLWLATDAYPQGKDLYDAVLLAERTDVSPLLVQQLLDNHEDAQHVQGFTSSTVLEWEVDWQNFLDEYPTIEGDAESWQERLAVALRRSYTRRW</sequence>
<dbReference type="AlphaFoldDB" id="A0A4R4ZWJ5"/>
<evidence type="ECO:0000313" key="2">
    <source>
        <dbReference type="Proteomes" id="UP000295124"/>
    </source>
</evidence>
<evidence type="ECO:0000313" key="1">
    <source>
        <dbReference type="EMBL" id="TDD63305.1"/>
    </source>
</evidence>
<proteinExistence type="predicted"/>
<accession>A0A4R4ZWJ5</accession>
<dbReference type="OrthoDB" id="279684at2"/>
<dbReference type="Pfam" id="PF08843">
    <property type="entry name" value="AbiEii"/>
    <property type="match status" value="1"/>
</dbReference>
<reference evidence="1 2" key="1">
    <citation type="submission" date="2019-03" db="EMBL/GenBank/DDBJ databases">
        <title>Draft genome sequences of novel Actinobacteria.</title>
        <authorList>
            <person name="Sahin N."/>
            <person name="Ay H."/>
            <person name="Saygin H."/>
        </authorList>
    </citation>
    <scope>NUCLEOTIDE SEQUENCE [LARGE SCALE GENOMIC DNA]</scope>
    <source>
        <strain evidence="1 2">JCM 13523</strain>
    </source>
</reference>